<organism evidence="1 2">
    <name type="scientific">Piloderma croceum (strain F 1598)</name>
    <dbReference type="NCBI Taxonomy" id="765440"/>
    <lineage>
        <taxon>Eukaryota</taxon>
        <taxon>Fungi</taxon>
        <taxon>Dikarya</taxon>
        <taxon>Basidiomycota</taxon>
        <taxon>Agaricomycotina</taxon>
        <taxon>Agaricomycetes</taxon>
        <taxon>Agaricomycetidae</taxon>
        <taxon>Atheliales</taxon>
        <taxon>Atheliaceae</taxon>
        <taxon>Piloderma</taxon>
    </lineage>
</organism>
<name>A0A0C3B3D3_PILCF</name>
<evidence type="ECO:0000313" key="2">
    <source>
        <dbReference type="Proteomes" id="UP000054166"/>
    </source>
</evidence>
<gene>
    <name evidence="1" type="ORF">PILCRDRAFT_16722</name>
</gene>
<accession>A0A0C3B3D3</accession>
<dbReference type="HOGENOM" id="CLU_2758721_0_0_1"/>
<dbReference type="EMBL" id="KN833210">
    <property type="protein sequence ID" value="KIM71797.1"/>
    <property type="molecule type" value="Genomic_DNA"/>
</dbReference>
<sequence>MDQHSDLEKLEEAILVQQGIVIEAQNTYNHVSSLELCAKGGGKRACRIVETDLQTACEQEGHLCQEAAEA</sequence>
<reference evidence="1 2" key="1">
    <citation type="submission" date="2014-04" db="EMBL/GenBank/DDBJ databases">
        <authorList>
            <consortium name="DOE Joint Genome Institute"/>
            <person name="Kuo A."/>
            <person name="Tarkka M."/>
            <person name="Buscot F."/>
            <person name="Kohler A."/>
            <person name="Nagy L.G."/>
            <person name="Floudas D."/>
            <person name="Copeland A."/>
            <person name="Barry K.W."/>
            <person name="Cichocki N."/>
            <person name="Veneault-Fourrey C."/>
            <person name="LaButti K."/>
            <person name="Lindquist E.A."/>
            <person name="Lipzen A."/>
            <person name="Lundell T."/>
            <person name="Morin E."/>
            <person name="Murat C."/>
            <person name="Sun H."/>
            <person name="Tunlid A."/>
            <person name="Henrissat B."/>
            <person name="Grigoriev I.V."/>
            <person name="Hibbett D.S."/>
            <person name="Martin F."/>
            <person name="Nordberg H.P."/>
            <person name="Cantor M.N."/>
            <person name="Hua S.X."/>
        </authorList>
    </citation>
    <scope>NUCLEOTIDE SEQUENCE [LARGE SCALE GENOMIC DNA]</scope>
    <source>
        <strain evidence="1 2">F 1598</strain>
    </source>
</reference>
<dbReference type="Proteomes" id="UP000054166">
    <property type="component" value="Unassembled WGS sequence"/>
</dbReference>
<evidence type="ECO:0000313" key="1">
    <source>
        <dbReference type="EMBL" id="KIM71797.1"/>
    </source>
</evidence>
<reference evidence="2" key="2">
    <citation type="submission" date="2015-01" db="EMBL/GenBank/DDBJ databases">
        <title>Evolutionary Origins and Diversification of the Mycorrhizal Mutualists.</title>
        <authorList>
            <consortium name="DOE Joint Genome Institute"/>
            <consortium name="Mycorrhizal Genomics Consortium"/>
            <person name="Kohler A."/>
            <person name="Kuo A."/>
            <person name="Nagy L.G."/>
            <person name="Floudas D."/>
            <person name="Copeland A."/>
            <person name="Barry K.W."/>
            <person name="Cichocki N."/>
            <person name="Veneault-Fourrey C."/>
            <person name="LaButti K."/>
            <person name="Lindquist E.A."/>
            <person name="Lipzen A."/>
            <person name="Lundell T."/>
            <person name="Morin E."/>
            <person name="Murat C."/>
            <person name="Riley R."/>
            <person name="Ohm R."/>
            <person name="Sun H."/>
            <person name="Tunlid A."/>
            <person name="Henrissat B."/>
            <person name="Grigoriev I.V."/>
            <person name="Hibbett D.S."/>
            <person name="Martin F."/>
        </authorList>
    </citation>
    <scope>NUCLEOTIDE SEQUENCE [LARGE SCALE GENOMIC DNA]</scope>
    <source>
        <strain evidence="2">F 1598</strain>
    </source>
</reference>
<dbReference type="AlphaFoldDB" id="A0A0C3B3D3"/>
<proteinExistence type="predicted"/>
<keyword evidence="2" id="KW-1185">Reference proteome</keyword>
<dbReference type="InParanoid" id="A0A0C3B3D3"/>
<protein>
    <submittedName>
        <fullName evidence="1">Uncharacterized protein</fullName>
    </submittedName>
</protein>